<comment type="caution">
    <text evidence="2">The sequence shown here is derived from an EMBL/GenBank/DDBJ whole genome shotgun (WGS) entry which is preliminary data.</text>
</comment>
<dbReference type="RefSeq" id="WP_134371529.1">
    <property type="nucleotide sequence ID" value="NZ_SOGO01000006.1"/>
</dbReference>
<organism evidence="2 3">
    <name type="scientific">Cryobacterium sandaracinum</name>
    <dbReference type="NCBI Taxonomy" id="1259247"/>
    <lineage>
        <taxon>Bacteria</taxon>
        <taxon>Bacillati</taxon>
        <taxon>Actinomycetota</taxon>
        <taxon>Actinomycetes</taxon>
        <taxon>Micrococcales</taxon>
        <taxon>Microbacteriaceae</taxon>
        <taxon>Cryobacterium</taxon>
    </lineage>
</organism>
<proteinExistence type="predicted"/>
<name>A0ABY2JKZ8_9MICO</name>
<accession>A0ABY2JKZ8</accession>
<protein>
    <submittedName>
        <fullName evidence="2">Uncharacterized protein</fullName>
    </submittedName>
</protein>
<dbReference type="EMBL" id="SOGO01000006">
    <property type="protein sequence ID" value="TFD07247.1"/>
    <property type="molecule type" value="Genomic_DNA"/>
</dbReference>
<keyword evidence="3" id="KW-1185">Reference proteome</keyword>
<evidence type="ECO:0000313" key="2">
    <source>
        <dbReference type="EMBL" id="TFD07247.1"/>
    </source>
</evidence>
<evidence type="ECO:0000313" key="3">
    <source>
        <dbReference type="Proteomes" id="UP000297851"/>
    </source>
</evidence>
<dbReference type="Proteomes" id="UP000297851">
    <property type="component" value="Unassembled WGS sequence"/>
</dbReference>
<gene>
    <name evidence="2" type="ORF">E3T25_00570</name>
</gene>
<feature type="region of interest" description="Disordered" evidence="1">
    <location>
        <begin position="85"/>
        <end position="111"/>
    </location>
</feature>
<reference evidence="2 3" key="1">
    <citation type="submission" date="2019-03" db="EMBL/GenBank/DDBJ databases">
        <title>Genomics of glacier-inhabiting Cryobacterium strains.</title>
        <authorList>
            <person name="Liu Q."/>
            <person name="Xin Y.-H."/>
        </authorList>
    </citation>
    <scope>NUCLEOTIDE SEQUENCE [LARGE SCALE GENOMIC DNA]</scope>
    <source>
        <strain evidence="2 3">TMT2-16</strain>
    </source>
</reference>
<sequence length="224" mass="24719">MSSSECRSLDAQFRFQGRDGRLHERESLRGHRLVAARDVDDAEDGAGMRVGDAHGRATPRMRQLVEILGPLNLDSVIEGQGRARRARADPALGPVRPLDEQHPLRLTPHGSVTVDPERATELVTDGHDQAGVKGVPDEQVVHDREHGGQRMPVAQLVGAEFVLVDEPQRIKAEGERPLPGLLHQLAHARTDEPFRDCRLLGRRQVREVSASALAGRTDDPRTRP</sequence>
<evidence type="ECO:0000256" key="1">
    <source>
        <dbReference type="SAM" id="MobiDB-lite"/>
    </source>
</evidence>